<name>A0A6N2LQT2_SALVM</name>
<evidence type="ECO:0000313" key="1">
    <source>
        <dbReference type="EMBL" id="VFU43952.1"/>
    </source>
</evidence>
<dbReference type="EMBL" id="CAADRP010001596">
    <property type="protein sequence ID" value="VFU43952.1"/>
    <property type="molecule type" value="Genomic_DNA"/>
</dbReference>
<organism evidence="1">
    <name type="scientific">Salix viminalis</name>
    <name type="common">Common osier</name>
    <name type="synonym">Basket willow</name>
    <dbReference type="NCBI Taxonomy" id="40686"/>
    <lineage>
        <taxon>Eukaryota</taxon>
        <taxon>Viridiplantae</taxon>
        <taxon>Streptophyta</taxon>
        <taxon>Embryophyta</taxon>
        <taxon>Tracheophyta</taxon>
        <taxon>Spermatophyta</taxon>
        <taxon>Magnoliopsida</taxon>
        <taxon>eudicotyledons</taxon>
        <taxon>Gunneridae</taxon>
        <taxon>Pentapetalae</taxon>
        <taxon>rosids</taxon>
        <taxon>fabids</taxon>
        <taxon>Malpighiales</taxon>
        <taxon>Salicaceae</taxon>
        <taxon>Saliceae</taxon>
        <taxon>Salix</taxon>
    </lineage>
</organism>
<dbReference type="AlphaFoldDB" id="A0A6N2LQT2"/>
<accession>A0A6N2LQT2</accession>
<reference evidence="1" key="1">
    <citation type="submission" date="2019-03" db="EMBL/GenBank/DDBJ databases">
        <authorList>
            <person name="Mank J."/>
            <person name="Almeida P."/>
        </authorList>
    </citation>
    <scope>NUCLEOTIDE SEQUENCE</scope>
    <source>
        <strain evidence="1">78183</strain>
    </source>
</reference>
<sequence>MDNTVEISEATCSQLVMDWHTLSFSHRSSRHTAIHAYRPMKKHPFTSSLSQIETQAKSSHSSFFFSFILSWSLYLELSFLPFSASKIQHCFKVVYRPTN</sequence>
<protein>
    <submittedName>
        <fullName evidence="1">Uncharacterized protein</fullName>
    </submittedName>
</protein>
<proteinExistence type="predicted"/>
<gene>
    <name evidence="1" type="ORF">SVIM_LOCUS268118</name>
</gene>